<organism evidence="3">
    <name type="scientific">Taylorella asinigenitalis 14/45</name>
    <dbReference type="NCBI Taxonomy" id="1091495"/>
    <lineage>
        <taxon>Bacteria</taxon>
        <taxon>Pseudomonadati</taxon>
        <taxon>Pseudomonadota</taxon>
        <taxon>Betaproteobacteria</taxon>
        <taxon>Burkholderiales</taxon>
        <taxon>Alcaligenaceae</taxon>
        <taxon>Taylorella</taxon>
    </lineage>
</organism>
<name>I7IKW6_9BURK</name>
<proteinExistence type="predicted"/>
<feature type="domain" description="Fumarylacetoacetase-like C-terminal" evidence="2">
    <location>
        <begin position="30"/>
        <end position="245"/>
    </location>
</feature>
<keyword evidence="3" id="KW-0413">Isomerase</keyword>
<dbReference type="GO" id="GO:0046872">
    <property type="term" value="F:metal ion binding"/>
    <property type="evidence" value="ECO:0007669"/>
    <property type="project" value="UniProtKB-KW"/>
</dbReference>
<reference evidence="3" key="1">
    <citation type="journal article" date="2012" name="Vet. Microbiol.">
        <title>Comparative genomic analyses of the Taylorellae.</title>
        <authorList>
            <person name="Hauser H."/>
            <person name="Richter D.C."/>
            <person name="van Tonder A."/>
            <person name="Clark L."/>
            <person name="Preston A."/>
        </authorList>
    </citation>
    <scope>NUCLEOTIDE SEQUENCE</scope>
    <source>
        <strain evidence="3">14/45</strain>
    </source>
</reference>
<dbReference type="Pfam" id="PF01557">
    <property type="entry name" value="FAA_hydrolase"/>
    <property type="match status" value="1"/>
</dbReference>
<dbReference type="EMBL" id="HE681424">
    <property type="protein sequence ID" value="CCG19565.1"/>
    <property type="molecule type" value="Genomic_DNA"/>
</dbReference>
<dbReference type="InterPro" id="IPR011234">
    <property type="entry name" value="Fumarylacetoacetase-like_C"/>
</dbReference>
<dbReference type="RefSeq" id="WP_015551644.1">
    <property type="nucleotide sequence ID" value="NC_021033.1"/>
</dbReference>
<keyword evidence="1" id="KW-0479">Metal-binding</keyword>
<dbReference type="HOGENOM" id="CLU_028458_5_1_4"/>
<dbReference type="Gene3D" id="3.90.850.10">
    <property type="entry name" value="Fumarylacetoacetase-like, C-terminal domain"/>
    <property type="match status" value="1"/>
</dbReference>
<evidence type="ECO:0000256" key="1">
    <source>
        <dbReference type="ARBA" id="ARBA00022723"/>
    </source>
</evidence>
<dbReference type="AlphaFoldDB" id="I7IKW6"/>
<dbReference type="PANTHER" id="PTHR11820">
    <property type="entry name" value="ACYLPYRUVASE"/>
    <property type="match status" value="1"/>
</dbReference>
<dbReference type="GO" id="GO:0018773">
    <property type="term" value="F:acetylpyruvate hydrolase activity"/>
    <property type="evidence" value="ECO:0007669"/>
    <property type="project" value="TreeGrafter"/>
</dbReference>
<accession>I7IKW6</accession>
<gene>
    <name evidence="3" type="ORF">KUM_0773</name>
</gene>
<dbReference type="BioCyc" id="TASI1091495:G13GE-771-MONOMER"/>
<evidence type="ECO:0000313" key="3">
    <source>
        <dbReference type="EMBL" id="CCG19565.1"/>
    </source>
</evidence>
<dbReference type="PANTHER" id="PTHR11820:SF90">
    <property type="entry name" value="FLUTATHIONE S-TRANSFERASE"/>
    <property type="match status" value="1"/>
</dbReference>
<sequence length="249" mass="27393">MSECKTVFPVSKPVTIAIHGKEERFPVGRIFCIGRNYQEHAAEMNYEPVDKSQTDPIFFIKSACHVAHSHSQEILRVPYPLGTSNLHHEVELVLAFGKDLDAGESAGAGSGLTKERILDAIYGYAVGLDMTRRDLQSVAKKNGFPWDGAKDFADSVILGELTEKTALANPWMDNVGIKLTVNDEVRQDGVTSDLIWTIDECIAYLAKFYDFKAGDLVMTGTPSGVGPVVRGDKLHGSVEGLQDLRVEYF</sequence>
<dbReference type="EC" id="5.3.3.10" evidence="3"/>
<dbReference type="GO" id="GO:0008704">
    <property type="term" value="F:5-carboxymethyl-2-hydroxymuconate delta-isomerase activity"/>
    <property type="evidence" value="ECO:0007669"/>
    <property type="project" value="UniProtKB-EC"/>
</dbReference>
<dbReference type="KEGG" id="tat:KUM_0773"/>
<dbReference type="InterPro" id="IPR036663">
    <property type="entry name" value="Fumarylacetoacetase_C_sf"/>
</dbReference>
<evidence type="ECO:0000259" key="2">
    <source>
        <dbReference type="Pfam" id="PF01557"/>
    </source>
</evidence>
<dbReference type="SUPFAM" id="SSF56529">
    <property type="entry name" value="FAH"/>
    <property type="match status" value="1"/>
</dbReference>
<protein>
    <submittedName>
        <fullName evidence="3">Putative 5-carboxymethyl-2-hydroxymuconate delta-isomerase</fullName>
        <ecNumber evidence="3">5.3.3.10</ecNumber>
    </submittedName>
</protein>